<accession>A0A7X1EJV2</accession>
<dbReference type="EMBL" id="JACLAG010000010">
    <property type="protein sequence ID" value="MBC2622771.1"/>
    <property type="molecule type" value="Genomic_DNA"/>
</dbReference>
<protein>
    <submittedName>
        <fullName evidence="1">Uncharacterized protein</fullName>
    </submittedName>
</protein>
<name>A0A7X1EJV2_9ENTR</name>
<reference evidence="1 2" key="1">
    <citation type="submission" date="2020-08" db="EMBL/GenBank/DDBJ databases">
        <title>Emergence and comparative genomics analysis of Citrobacter in Fennec fox imported from North Africa to China.</title>
        <authorList>
            <person name="Zheng B."/>
        </authorList>
    </citation>
    <scope>NUCLEOTIDE SEQUENCE [LARGE SCALE GENOMIC DNA]</scope>
    <source>
        <strain evidence="1 2">FF141</strain>
    </source>
</reference>
<comment type="caution">
    <text evidence="1">The sequence shown here is derived from an EMBL/GenBank/DDBJ whole genome shotgun (WGS) entry which is preliminary data.</text>
</comment>
<dbReference type="RefSeq" id="WP_185656625.1">
    <property type="nucleotide sequence ID" value="NZ_JACLAG010000010.1"/>
</dbReference>
<evidence type="ECO:0000313" key="1">
    <source>
        <dbReference type="EMBL" id="MBC2622771.1"/>
    </source>
</evidence>
<organism evidence="1 2">
    <name type="scientific">Citrobacter cronae</name>
    <dbReference type="NCBI Taxonomy" id="1748967"/>
    <lineage>
        <taxon>Bacteria</taxon>
        <taxon>Pseudomonadati</taxon>
        <taxon>Pseudomonadota</taxon>
        <taxon>Gammaproteobacteria</taxon>
        <taxon>Enterobacterales</taxon>
        <taxon>Enterobacteriaceae</taxon>
        <taxon>Citrobacter</taxon>
        <taxon>Citrobacter freundii complex</taxon>
    </lineage>
</organism>
<proteinExistence type="predicted"/>
<dbReference type="Proteomes" id="UP000548504">
    <property type="component" value="Unassembled WGS sequence"/>
</dbReference>
<evidence type="ECO:0000313" key="2">
    <source>
        <dbReference type="Proteomes" id="UP000548504"/>
    </source>
</evidence>
<gene>
    <name evidence="1" type="ORF">H7I73_24335</name>
</gene>
<dbReference type="AlphaFoldDB" id="A0A7X1EJV2"/>
<sequence length="111" mass="12502">MNNSELTDEQVVMLQLRIMSALSFYRQRPEKEAKNMADLLMLCGAAASELQERRKDSSEPIAIVTNITSHNGGIPFGQIQFTRKFNQWERVSELYAAPVAKAMNGQGEPEQ</sequence>